<proteinExistence type="predicted"/>
<organism evidence="2 3">
    <name type="scientific">Polyangium spumosum</name>
    <dbReference type="NCBI Taxonomy" id="889282"/>
    <lineage>
        <taxon>Bacteria</taxon>
        <taxon>Pseudomonadati</taxon>
        <taxon>Myxococcota</taxon>
        <taxon>Polyangia</taxon>
        <taxon>Polyangiales</taxon>
        <taxon>Polyangiaceae</taxon>
        <taxon>Polyangium</taxon>
    </lineage>
</organism>
<feature type="region of interest" description="Disordered" evidence="1">
    <location>
        <begin position="428"/>
        <end position="506"/>
    </location>
</feature>
<evidence type="ECO:0000313" key="3">
    <source>
        <dbReference type="Proteomes" id="UP000440224"/>
    </source>
</evidence>
<evidence type="ECO:0000313" key="2">
    <source>
        <dbReference type="EMBL" id="MRG98459.1"/>
    </source>
</evidence>
<reference evidence="2 3" key="1">
    <citation type="submission" date="2019-10" db="EMBL/GenBank/DDBJ databases">
        <title>A soil myxobacterium in the family Polyangiaceae.</title>
        <authorList>
            <person name="Li Y."/>
            <person name="Wang J."/>
        </authorList>
    </citation>
    <scope>NUCLEOTIDE SEQUENCE [LARGE SCALE GENOMIC DNA]</scope>
    <source>
        <strain evidence="2 3">DSM 14734</strain>
    </source>
</reference>
<dbReference type="EMBL" id="WJIE01000033">
    <property type="protein sequence ID" value="MRG98459.1"/>
    <property type="molecule type" value="Genomic_DNA"/>
</dbReference>
<accession>A0A6N7Q350</accession>
<evidence type="ECO:0000256" key="1">
    <source>
        <dbReference type="SAM" id="MobiDB-lite"/>
    </source>
</evidence>
<protein>
    <submittedName>
        <fullName evidence="2">DUF4150 domain-containing protein</fullName>
    </submittedName>
</protein>
<comment type="caution">
    <text evidence="2">The sequence shown here is derived from an EMBL/GenBank/DDBJ whole genome shotgun (WGS) entry which is preliminary data.</text>
</comment>
<dbReference type="Pfam" id="PF12639">
    <property type="entry name" value="Colicin-DNase"/>
    <property type="match status" value="1"/>
</dbReference>
<sequence>MAGCTPALQGRREGRTHRHAAARANRRCVVSGEWARECGEALVVSIAPDVCWTPVGGALVAVPYMIVARLDKAEGTDPNHLICDKPAFTTASRIPEVEGDEAGTGGGLISGVNRGYCRPLEHSSSSMAGDHWLVREGDLFAMNCAGPEGPANTYGRLVISNDAASAPGVSLSKSANTTVDPATGIVVVETAEKTEDPETGAITELRERSVTDPTTGRVEVQRVKVTTHADGSKTYEASSGAFDPASKQYEWRTSTGGLPEGEIDPDELSLDENGRLYLDEDAEGFVPSDELDQGDDIADDDPEVLADPEVKAALEEEAACKAELEATNNAIRWEGFKLGVDAAGILDPTPASDLTGAALALADGDWLGGGLSVVSAVVPYAGDALAKGVKAARAAKALAKLDRLLLKWQAHLANAAAAVRKAKQAAKKKLARKKAGGIGAQAPKNPGDGGFAPRKKKQGGTGANGDGGGPKAPRKPHQPVREKWEKSGGTVRDNPDGSTTFRRKDGVEVTYDKDGFPDFSRYRHPEVNDVQIEFTGNYRKDTNLADEAAGITERKRLSEGYTWHHHQDGKTMQLVKSSVHRDFFHTGGMSKTR</sequence>
<keyword evidence="3" id="KW-1185">Reference proteome</keyword>
<name>A0A6N7Q350_9BACT</name>
<dbReference type="Proteomes" id="UP000440224">
    <property type="component" value="Unassembled WGS sequence"/>
</dbReference>
<feature type="compositionally biased region" description="Gly residues" evidence="1">
    <location>
        <begin position="459"/>
        <end position="470"/>
    </location>
</feature>
<dbReference type="AlphaFoldDB" id="A0A6N7Q350"/>
<gene>
    <name evidence="2" type="ORF">GF068_42080</name>
</gene>
<dbReference type="Pfam" id="PF13665">
    <property type="entry name" value="Tox-PAAR-like"/>
    <property type="match status" value="1"/>
</dbReference>